<evidence type="ECO:0000256" key="5">
    <source>
        <dbReference type="ARBA" id="ARBA00022833"/>
    </source>
</evidence>
<evidence type="ECO:0000256" key="7">
    <source>
        <dbReference type="SAM" id="MobiDB-lite"/>
    </source>
</evidence>
<gene>
    <name evidence="8" type="ORF">CTOB1V02_LOCUS5110</name>
</gene>
<evidence type="ECO:0000256" key="2">
    <source>
        <dbReference type="ARBA" id="ARBA00022443"/>
    </source>
</evidence>
<accession>A0A7R8WE37</accession>
<dbReference type="Pfam" id="PF14604">
    <property type="entry name" value="SH3_9"/>
    <property type="match status" value="2"/>
</dbReference>
<evidence type="ECO:0000256" key="6">
    <source>
        <dbReference type="ARBA" id="ARBA00022843"/>
    </source>
</evidence>
<dbReference type="FunFam" id="3.30.40.10:FF:000077">
    <property type="entry name" value="E3 ubiquitin-protein ligase SH3RF1 isoform X1"/>
    <property type="match status" value="1"/>
</dbReference>
<dbReference type="CDD" id="cd16750">
    <property type="entry name" value="RING-HC_SH3RF3"/>
    <property type="match status" value="1"/>
</dbReference>
<feature type="compositionally biased region" description="Polar residues" evidence="7">
    <location>
        <begin position="474"/>
        <end position="483"/>
    </location>
</feature>
<organism evidence="8">
    <name type="scientific">Cyprideis torosa</name>
    <dbReference type="NCBI Taxonomy" id="163714"/>
    <lineage>
        <taxon>Eukaryota</taxon>
        <taxon>Metazoa</taxon>
        <taxon>Ecdysozoa</taxon>
        <taxon>Arthropoda</taxon>
        <taxon>Crustacea</taxon>
        <taxon>Oligostraca</taxon>
        <taxon>Ostracoda</taxon>
        <taxon>Podocopa</taxon>
        <taxon>Podocopida</taxon>
        <taxon>Cytherocopina</taxon>
        <taxon>Cytheroidea</taxon>
        <taxon>Cytherideidae</taxon>
        <taxon>Cyprideis</taxon>
    </lineage>
</organism>
<feature type="region of interest" description="Disordered" evidence="7">
    <location>
        <begin position="591"/>
        <end position="764"/>
    </location>
</feature>
<dbReference type="PANTHER" id="PTHR14167">
    <property type="entry name" value="SH3 DOMAIN-CONTAINING"/>
    <property type="match status" value="1"/>
</dbReference>
<dbReference type="AlphaFoldDB" id="A0A7R8WE37"/>
<dbReference type="SMART" id="SM00184">
    <property type="entry name" value="RING"/>
    <property type="match status" value="1"/>
</dbReference>
<dbReference type="InterPro" id="IPR017907">
    <property type="entry name" value="Znf_RING_CS"/>
</dbReference>
<name>A0A7R8WE37_9CRUS</name>
<dbReference type="CDD" id="cd11787">
    <property type="entry name" value="SH3_SH3RF_2"/>
    <property type="match status" value="1"/>
</dbReference>
<feature type="compositionally biased region" description="Low complexity" evidence="7">
    <location>
        <begin position="733"/>
        <end position="758"/>
    </location>
</feature>
<dbReference type="EMBL" id="OB661068">
    <property type="protein sequence ID" value="CAD7227201.1"/>
    <property type="molecule type" value="Genomic_DNA"/>
</dbReference>
<proteinExistence type="inferred from homology"/>
<dbReference type="GO" id="GO:0016020">
    <property type="term" value="C:membrane"/>
    <property type="evidence" value="ECO:0007669"/>
    <property type="project" value="TreeGrafter"/>
</dbReference>
<dbReference type="Gene3D" id="3.30.40.10">
    <property type="entry name" value="Zinc/RING finger domain, C3HC4 (zinc finger)"/>
    <property type="match status" value="1"/>
</dbReference>
<dbReference type="GO" id="GO:0061024">
    <property type="term" value="P:membrane organization"/>
    <property type="evidence" value="ECO:0007669"/>
    <property type="project" value="TreeGrafter"/>
</dbReference>
<dbReference type="SUPFAM" id="SSF57850">
    <property type="entry name" value="RING/U-box"/>
    <property type="match status" value="1"/>
</dbReference>
<dbReference type="PROSITE" id="PS50089">
    <property type="entry name" value="ZF_RING_2"/>
    <property type="match status" value="1"/>
</dbReference>
<dbReference type="InterPro" id="IPR001452">
    <property type="entry name" value="SH3_domain"/>
</dbReference>
<dbReference type="InterPro" id="IPR018957">
    <property type="entry name" value="Znf_C3HC4_RING-type"/>
</dbReference>
<dbReference type="SMART" id="SM00326">
    <property type="entry name" value="SH3"/>
    <property type="match status" value="4"/>
</dbReference>
<dbReference type="InterPro" id="IPR050384">
    <property type="entry name" value="Endophilin_SH3RF"/>
</dbReference>
<dbReference type="InterPro" id="IPR001841">
    <property type="entry name" value="Znf_RING"/>
</dbReference>
<evidence type="ECO:0000313" key="8">
    <source>
        <dbReference type="EMBL" id="CAD7227201.1"/>
    </source>
</evidence>
<sequence>MDEFTLLRDLLECSVCLENLDATSKILPCQHTFCKRCLEEILQSRGELRCPECRVLYPGHPDIDSLPTNVTLMRVLEGMKQLKSGGSGGVNAAGSIAQPIELLKPRPLPFLIPTPSPGIPVRPNQRPSLAPPRFVDPPTASQVRPPLPRFNLSASATSSVPTARALLDFEARQTNELPFKKGDLIRLLRSLNNGLFLEGEIHGRRGVFPASLVQVLLPLPASSTSSSSIIPSGTPISNAPITASTITTTTTTSSSNHHLKVPECRALYDFPTSTTEDTADCLSFKEGDVIKVLRRVDANWAEGRLAAQIGIFPISFVDMNASASLLMKLSLFAESGVGRRAPPTPTETVNPRNPFLDNSTAATTSSPASTAPSLTSTTASQRSPLNSRITSEELRALLGTHIPSQSPPSTSATPSATCVPESTILTSTLASTTSSAATSSASFVSTPLATVLRSDDPPHPPRRSEEGRRHSLDPLSSASNQFSEAEAVPPPIPLPLWGRAISDGQAISGGEGNRRSDPPSSTGPVDRPSRASPPTIPPPAPAEKPALYVAIHPYKPQKGDELELSLNELYTVTEKCMDGWFRGTAVRTKKSGVFPGNYVKPVRSPPQARHSAPPPSVGSAAPSLGQQTASSSSSLWDPLPPRVVPPPPNVTIGVPSSSTSKPTPPSKNLMKKLAAGMSGRRKSGGGSALGFDDDFTSSTVATTTATTTTTTTSKPSTASIPSGGYHVRLEQLPSSSSENRHSSSSSSSQRPRSPRSTSDAAVANGDSASVVERVCCIVPYPANSNRELDLKIGDIISVYKKRSDGWFIGKQQRTGLTGLFPGSFVAPLGSS</sequence>
<dbReference type="GO" id="GO:0008270">
    <property type="term" value="F:zinc ion binding"/>
    <property type="evidence" value="ECO:0007669"/>
    <property type="project" value="UniProtKB-KW"/>
</dbReference>
<dbReference type="Pfam" id="PF07653">
    <property type="entry name" value="SH3_2"/>
    <property type="match status" value="1"/>
</dbReference>
<feature type="region of interest" description="Disordered" evidence="7">
    <location>
        <begin position="448"/>
        <end position="543"/>
    </location>
</feature>
<dbReference type="Pfam" id="PF00018">
    <property type="entry name" value="SH3_1"/>
    <property type="match status" value="1"/>
</dbReference>
<dbReference type="PANTHER" id="PTHR14167:SF51">
    <property type="entry name" value="RING-TYPE E3 UBIQUITIN TRANSFERASE"/>
    <property type="match status" value="1"/>
</dbReference>
<feature type="compositionally biased region" description="Pro residues" evidence="7">
    <location>
        <begin position="638"/>
        <end position="649"/>
    </location>
</feature>
<evidence type="ECO:0000256" key="4">
    <source>
        <dbReference type="ARBA" id="ARBA00022771"/>
    </source>
</evidence>
<evidence type="ECO:0000256" key="1">
    <source>
        <dbReference type="ARBA" id="ARBA00008649"/>
    </source>
</evidence>
<keyword evidence="2" id="KW-0728">SH3 domain</keyword>
<keyword evidence="3" id="KW-0479">Metal-binding</keyword>
<dbReference type="InterPro" id="IPR028502">
    <property type="entry name" value="SH3RF3_RING-HC_Zfn"/>
</dbReference>
<feature type="compositionally biased region" description="Low complexity" evidence="7">
    <location>
        <begin position="696"/>
        <end position="719"/>
    </location>
</feature>
<dbReference type="InterPro" id="IPR013083">
    <property type="entry name" value="Znf_RING/FYVE/PHD"/>
</dbReference>
<dbReference type="InterPro" id="IPR036028">
    <property type="entry name" value="SH3-like_dom_sf"/>
</dbReference>
<reference evidence="8" key="1">
    <citation type="submission" date="2020-11" db="EMBL/GenBank/DDBJ databases">
        <authorList>
            <person name="Tran Van P."/>
        </authorList>
    </citation>
    <scope>NUCLEOTIDE SEQUENCE</scope>
</reference>
<dbReference type="Pfam" id="PF00097">
    <property type="entry name" value="zf-C3HC4"/>
    <property type="match status" value="1"/>
</dbReference>
<comment type="similarity">
    <text evidence="1">Belongs to the SH3RF family.</text>
</comment>
<dbReference type="OrthoDB" id="2163411at2759"/>
<dbReference type="PRINTS" id="PR00452">
    <property type="entry name" value="SH3DOMAIN"/>
</dbReference>
<keyword evidence="5" id="KW-0862">Zinc</keyword>
<dbReference type="Gene3D" id="2.30.30.40">
    <property type="entry name" value="SH3 Domains"/>
    <property type="match status" value="4"/>
</dbReference>
<dbReference type="SUPFAM" id="SSF50044">
    <property type="entry name" value="SH3-domain"/>
    <property type="match status" value="4"/>
</dbReference>
<dbReference type="PROSITE" id="PS50002">
    <property type="entry name" value="SH3"/>
    <property type="match status" value="4"/>
</dbReference>
<feature type="compositionally biased region" description="Low complexity" evidence="7">
    <location>
        <begin position="359"/>
        <end position="380"/>
    </location>
</feature>
<keyword evidence="4" id="KW-0863">Zinc-finger</keyword>
<dbReference type="PROSITE" id="PS00518">
    <property type="entry name" value="ZF_RING_1"/>
    <property type="match status" value="1"/>
</dbReference>
<keyword evidence="6" id="KW-0832">Ubl conjugation</keyword>
<feature type="region of interest" description="Disordered" evidence="7">
    <location>
        <begin position="338"/>
        <end position="386"/>
    </location>
</feature>
<feature type="compositionally biased region" description="Basic and acidic residues" evidence="7">
    <location>
        <begin position="453"/>
        <end position="472"/>
    </location>
</feature>
<protein>
    <submittedName>
        <fullName evidence="8">Uncharacterized protein</fullName>
    </submittedName>
</protein>
<evidence type="ECO:0000256" key="3">
    <source>
        <dbReference type="ARBA" id="ARBA00022723"/>
    </source>
</evidence>